<reference evidence="1" key="1">
    <citation type="submission" date="2022-11" db="EMBL/GenBank/DDBJ databases">
        <title>Genome Sequence of Boeremia exigua.</title>
        <authorList>
            <person name="Buettner E."/>
        </authorList>
    </citation>
    <scope>NUCLEOTIDE SEQUENCE</scope>
    <source>
        <strain evidence="1">CU02</strain>
    </source>
</reference>
<accession>A0ACC2IDU0</accession>
<evidence type="ECO:0000313" key="2">
    <source>
        <dbReference type="Proteomes" id="UP001153331"/>
    </source>
</evidence>
<evidence type="ECO:0000313" key="1">
    <source>
        <dbReference type="EMBL" id="KAJ8113335.1"/>
    </source>
</evidence>
<sequence>MRQQRPQKPQKTHFAEYLRPAEVGALLHLLQAVLLQPDALDGDEAGGVHGAEVVEGIHRRLLLRVQLLGLRAAAEDVRVALVQGEADLAVDAALREQQAVLDELALGREVHAVVQLVAPVVRDELVAQVAHLRVHDETLEVQVGEAQDRHGGRVVAAAGLEADEAVLDDVNAADAVHVAELVERNEELDRLGVGLVGGDELDGDTLLEVDGDVGGLVGGDERRLGHGPHVIGRRDVGVLEDTWTCQRRVV</sequence>
<organism evidence="1 2">
    <name type="scientific">Boeremia exigua</name>
    <dbReference type="NCBI Taxonomy" id="749465"/>
    <lineage>
        <taxon>Eukaryota</taxon>
        <taxon>Fungi</taxon>
        <taxon>Dikarya</taxon>
        <taxon>Ascomycota</taxon>
        <taxon>Pezizomycotina</taxon>
        <taxon>Dothideomycetes</taxon>
        <taxon>Pleosporomycetidae</taxon>
        <taxon>Pleosporales</taxon>
        <taxon>Pleosporineae</taxon>
        <taxon>Didymellaceae</taxon>
        <taxon>Boeremia</taxon>
    </lineage>
</organism>
<dbReference type="EMBL" id="JAPHNI010000260">
    <property type="protein sequence ID" value="KAJ8113335.1"/>
    <property type="molecule type" value="Genomic_DNA"/>
</dbReference>
<gene>
    <name evidence="1" type="ORF">OPT61_g4517</name>
</gene>
<name>A0ACC2IDU0_9PLEO</name>
<keyword evidence="2" id="KW-1185">Reference proteome</keyword>
<comment type="caution">
    <text evidence="1">The sequence shown here is derived from an EMBL/GenBank/DDBJ whole genome shotgun (WGS) entry which is preliminary data.</text>
</comment>
<proteinExistence type="predicted"/>
<protein>
    <submittedName>
        <fullName evidence="1">Uncharacterized protein</fullName>
    </submittedName>
</protein>
<dbReference type="Proteomes" id="UP001153331">
    <property type="component" value="Unassembled WGS sequence"/>
</dbReference>